<dbReference type="Gene3D" id="3.40.640.10">
    <property type="entry name" value="Type I PLP-dependent aspartate aminotransferase-like (Major domain)"/>
    <property type="match status" value="1"/>
</dbReference>
<sequence length="440" mass="48453">MASPSVFAGIAQGPEDPILGVTVAYNKDPSPVKVNLGVGAYRTEVRGKPLVLNVVKRAEQMLIHNESRVKEYLPITGLADFNKLSAKLIFGADSPAIQENRVATVQCLSGTGSLRVGGEFLARHYHERTIYIPQPTWGNHPKVFTLAGLTARSYRYYDPATRGLDFQGLLEDLSSAPSGAIVLLHACAHNPTGVDPTLEQWEQIRQLMRSKALLPFFDSAYQGFASGSLDKDAQSVRMFVADGGELLMAQSYAKNMGLYGERVGALSIVCGSADIAVKVESQLKLVIRPMYSNPPLHGASIVATILKDSAMFDEWTVELKAMADRIISMREQLFDALKIRGPSISKLWMFNLLIHFLLIPLYQSVDHLSYHAETPGDWSHIIKQIGMFTFTGLNSEQVAFMRQEYHIYMTSDGRISMAGLSSRTVPHLADAIHAAVTKLK</sequence>
<accession>A0A9R1S3Q7</accession>
<reference evidence="10 11" key="1">
    <citation type="submission" date="2017-09" db="EMBL/GenBank/DDBJ databases">
        <authorList>
            <consortium name="International Durum Wheat Genome Sequencing Consortium (IDWGSC)"/>
            <person name="Milanesi L."/>
        </authorList>
    </citation>
    <scope>NUCLEOTIDE SEQUENCE [LARGE SCALE GENOMIC DNA]</scope>
    <source>
        <strain evidence="11">cv. Svevo</strain>
    </source>
</reference>
<keyword evidence="11" id="KW-1185">Reference proteome</keyword>
<comment type="catalytic activity">
    <reaction evidence="7 8">
        <text>L-aspartate + 2-oxoglutarate = oxaloacetate + L-glutamate</text>
        <dbReference type="Rhea" id="RHEA:21824"/>
        <dbReference type="ChEBI" id="CHEBI:16452"/>
        <dbReference type="ChEBI" id="CHEBI:16810"/>
        <dbReference type="ChEBI" id="CHEBI:29985"/>
        <dbReference type="ChEBI" id="CHEBI:29991"/>
        <dbReference type="EC" id="2.6.1.1"/>
    </reaction>
</comment>
<dbReference type="PANTHER" id="PTHR11879:SF22">
    <property type="entry name" value="ASPARTATE AMINOTRANSFERASE, MITOCHONDRIAL"/>
    <property type="match status" value="1"/>
</dbReference>
<dbReference type="Proteomes" id="UP000324705">
    <property type="component" value="Chromosome 3B"/>
</dbReference>
<keyword evidence="4 8" id="KW-0032">Aminotransferase</keyword>
<evidence type="ECO:0000256" key="7">
    <source>
        <dbReference type="ARBA" id="ARBA00049185"/>
    </source>
</evidence>
<dbReference type="Gene3D" id="3.90.1150.10">
    <property type="entry name" value="Aspartate Aminotransferase, domain 1"/>
    <property type="match status" value="2"/>
</dbReference>
<comment type="miscellaneous">
    <text evidence="8">In eukaryotes there are cytoplasmic, mitochondrial and chloroplastic isozymes.</text>
</comment>
<dbReference type="InterPro" id="IPR015424">
    <property type="entry name" value="PyrdxlP-dep_Trfase"/>
</dbReference>
<dbReference type="EMBL" id="LT934116">
    <property type="protein sequence ID" value="VAH79926.1"/>
    <property type="molecule type" value="Genomic_DNA"/>
</dbReference>
<dbReference type="InterPro" id="IPR015421">
    <property type="entry name" value="PyrdxlP-dep_Trfase_major"/>
</dbReference>
<evidence type="ECO:0000256" key="8">
    <source>
        <dbReference type="RuleBase" id="RU000480"/>
    </source>
</evidence>
<keyword evidence="5 8" id="KW-0808">Transferase</keyword>
<evidence type="ECO:0000256" key="2">
    <source>
        <dbReference type="ARBA" id="ARBA00007441"/>
    </source>
</evidence>
<protein>
    <recommendedName>
        <fullName evidence="8">Aspartate aminotransferase</fullName>
        <ecNumber evidence="8">2.6.1.1</ecNumber>
    </recommendedName>
</protein>
<dbReference type="GO" id="GO:0004069">
    <property type="term" value="F:L-aspartate:2-oxoglutarate aminotransferase activity"/>
    <property type="evidence" value="ECO:0007669"/>
    <property type="project" value="UniProtKB-EC"/>
</dbReference>
<dbReference type="SUPFAM" id="SSF53383">
    <property type="entry name" value="PLP-dependent transferases"/>
    <property type="match status" value="2"/>
</dbReference>
<comment type="cofactor">
    <cofactor evidence="1">
        <name>pyridoxal 5'-phosphate</name>
        <dbReference type="ChEBI" id="CHEBI:597326"/>
    </cofactor>
</comment>
<comment type="subunit">
    <text evidence="3 8">Homodimer.</text>
</comment>
<dbReference type="InterPro" id="IPR004838">
    <property type="entry name" value="NHTrfase_class1_PyrdxlP-BS"/>
</dbReference>
<evidence type="ECO:0000313" key="10">
    <source>
        <dbReference type="EMBL" id="VAH79926.1"/>
    </source>
</evidence>
<dbReference type="EC" id="2.6.1.1" evidence="8"/>
<keyword evidence="6" id="KW-0663">Pyridoxal phosphate</keyword>
<evidence type="ECO:0000256" key="6">
    <source>
        <dbReference type="ARBA" id="ARBA00022898"/>
    </source>
</evidence>
<dbReference type="InterPro" id="IPR004839">
    <property type="entry name" value="Aminotransferase_I/II_large"/>
</dbReference>
<dbReference type="CDD" id="cd00609">
    <property type="entry name" value="AAT_like"/>
    <property type="match status" value="1"/>
</dbReference>
<dbReference type="FunFam" id="3.40.640.10:FF:000052">
    <property type="entry name" value="Aspartate aminotransferase"/>
    <property type="match status" value="1"/>
</dbReference>
<gene>
    <name evidence="10" type="ORF">TRITD_3Bv1G174500</name>
</gene>
<proteinExistence type="inferred from homology"/>
<evidence type="ECO:0000256" key="3">
    <source>
        <dbReference type="ARBA" id="ARBA00011738"/>
    </source>
</evidence>
<dbReference type="AlphaFoldDB" id="A0A9R1S3Q7"/>
<evidence type="ECO:0000256" key="4">
    <source>
        <dbReference type="ARBA" id="ARBA00022576"/>
    </source>
</evidence>
<dbReference type="PRINTS" id="PR00799">
    <property type="entry name" value="TRANSAMINASE"/>
</dbReference>
<comment type="similarity">
    <text evidence="2">Belongs to the class-I pyridoxal-phosphate-dependent aminotransferase family.</text>
</comment>
<evidence type="ECO:0000256" key="5">
    <source>
        <dbReference type="ARBA" id="ARBA00022679"/>
    </source>
</evidence>
<feature type="domain" description="Aminotransferase class I/classII large" evidence="9">
    <location>
        <begin position="33"/>
        <end position="432"/>
    </location>
</feature>
<dbReference type="NCBIfam" id="NF006719">
    <property type="entry name" value="PRK09257.1"/>
    <property type="match status" value="1"/>
</dbReference>
<dbReference type="Pfam" id="PF00155">
    <property type="entry name" value="Aminotran_1_2"/>
    <property type="match status" value="1"/>
</dbReference>
<dbReference type="GO" id="GO:0030170">
    <property type="term" value="F:pyridoxal phosphate binding"/>
    <property type="evidence" value="ECO:0007669"/>
    <property type="project" value="InterPro"/>
</dbReference>
<dbReference type="GO" id="GO:0005739">
    <property type="term" value="C:mitochondrion"/>
    <property type="evidence" value="ECO:0007669"/>
    <property type="project" value="TreeGrafter"/>
</dbReference>
<name>A0A9R1S3Q7_TRITD</name>
<dbReference type="InterPro" id="IPR015422">
    <property type="entry name" value="PyrdxlP-dep_Trfase_small"/>
</dbReference>
<evidence type="ECO:0000259" key="9">
    <source>
        <dbReference type="Pfam" id="PF00155"/>
    </source>
</evidence>
<organism evidence="10 11">
    <name type="scientific">Triticum turgidum subsp. durum</name>
    <name type="common">Durum wheat</name>
    <name type="synonym">Triticum durum</name>
    <dbReference type="NCBI Taxonomy" id="4567"/>
    <lineage>
        <taxon>Eukaryota</taxon>
        <taxon>Viridiplantae</taxon>
        <taxon>Streptophyta</taxon>
        <taxon>Embryophyta</taxon>
        <taxon>Tracheophyta</taxon>
        <taxon>Spermatophyta</taxon>
        <taxon>Magnoliopsida</taxon>
        <taxon>Liliopsida</taxon>
        <taxon>Poales</taxon>
        <taxon>Poaceae</taxon>
        <taxon>BOP clade</taxon>
        <taxon>Pooideae</taxon>
        <taxon>Triticodae</taxon>
        <taxon>Triticeae</taxon>
        <taxon>Triticinae</taxon>
        <taxon>Triticum</taxon>
    </lineage>
</organism>
<evidence type="ECO:0000313" key="11">
    <source>
        <dbReference type="Proteomes" id="UP000324705"/>
    </source>
</evidence>
<evidence type="ECO:0000256" key="1">
    <source>
        <dbReference type="ARBA" id="ARBA00001933"/>
    </source>
</evidence>
<dbReference type="Gramene" id="TRITD3Bv1G174500.3">
    <property type="protein sequence ID" value="TRITD3Bv1G174500.3"/>
    <property type="gene ID" value="TRITD3Bv1G174500"/>
</dbReference>
<dbReference type="GO" id="GO:0006520">
    <property type="term" value="P:amino acid metabolic process"/>
    <property type="evidence" value="ECO:0007669"/>
    <property type="project" value="InterPro"/>
</dbReference>
<dbReference type="InterPro" id="IPR000796">
    <property type="entry name" value="Asp_trans"/>
</dbReference>
<dbReference type="PANTHER" id="PTHR11879">
    <property type="entry name" value="ASPARTATE AMINOTRANSFERASE"/>
    <property type="match status" value="1"/>
</dbReference>
<dbReference type="PROSITE" id="PS00105">
    <property type="entry name" value="AA_TRANSFER_CLASS_1"/>
    <property type="match status" value="1"/>
</dbReference>